<evidence type="ECO:0000313" key="4">
    <source>
        <dbReference type="Proteomes" id="UP000316298"/>
    </source>
</evidence>
<proteinExistence type="predicted"/>
<evidence type="ECO:0000313" key="3">
    <source>
        <dbReference type="EMBL" id="TQJ06574.1"/>
    </source>
</evidence>
<gene>
    <name evidence="3" type="ORF">FB475_6239</name>
</gene>
<dbReference type="RefSeq" id="WP_141860930.1">
    <property type="nucleotide sequence ID" value="NZ_BAAAKA010000032.1"/>
</dbReference>
<dbReference type="InterPro" id="IPR054491">
    <property type="entry name" value="MGH1-like_GH"/>
</dbReference>
<dbReference type="Gene3D" id="1.50.10.10">
    <property type="match status" value="1"/>
</dbReference>
<dbReference type="Pfam" id="PF22422">
    <property type="entry name" value="MGH1-like_GH"/>
    <property type="match status" value="1"/>
</dbReference>
<sequence length="655" mass="70098">MVYLHELVTALAAPWVVLSPRSGQLTGSGAAGVYARDRRILSRLSVTVDGREPVPVHVDEQDAATHQYVAMLEGLGDAGHDATVMLYRTRTVESDGLTERITLVNRSRAAIECRLDVALGTDLAGTAAVRSGAAAALPELAPLPDGPGRIRWESNDTRVVVTADPSISATPRVEPGEEFTLTLHVTAEFPKSTTDFSIEPPAERTPYDVTLTCDDKRVERWLERSLQDVSALQLASGNDRYLGAGPPWYLTLFGRDSLISSGMLIPVDPALAAGTLRALAAHQGTRVDADSAEQPGKIPHELRAEVADHGAGLVLPPVYYGTHDATQLWIMTLHKAWRWGMPADEVRELLPNLRSALTWMKEYADPDGDGFLEYIDESGHGLANQGWKDSADAVQWPDGTLATAPIALCEVQGYAYAAAVRGAELLEAYGESGDEWRTWAAALQERFRAAFWVDGHPAIALDGAKNPVAGRASNMGHLLGTGLLDADEEATVADVLAGADLNSGFGLRTLSTAMTRFNPLGYHTGSVWPHDTAMTIQGLYAAGHADVAASYVDGLVRAAEAFDYRLPELYGGRGTAEESTPTPYPLSCRPQAWAAASAVAVLVAALGLEPDVPGGALVVEPALPWQRIELERLRVGPDLVSVRVVDGEATVVRAH</sequence>
<dbReference type="InterPro" id="IPR008928">
    <property type="entry name" value="6-hairpin_glycosidase_sf"/>
</dbReference>
<reference evidence="3 4" key="1">
    <citation type="submission" date="2019-06" db="EMBL/GenBank/DDBJ databases">
        <title>Sequencing the genomes of 1000 actinobacteria strains.</title>
        <authorList>
            <person name="Klenk H.-P."/>
        </authorList>
    </citation>
    <scope>NUCLEOTIDE SEQUENCE [LARGE SCALE GENOMIC DNA]</scope>
    <source>
        <strain evidence="3 4">DSM 17305</strain>
    </source>
</reference>
<dbReference type="EMBL" id="VFMM01000003">
    <property type="protein sequence ID" value="TQJ06574.1"/>
    <property type="molecule type" value="Genomic_DNA"/>
</dbReference>
<accession>A0A542DUC0</accession>
<evidence type="ECO:0000259" key="1">
    <source>
        <dbReference type="Pfam" id="PF14742"/>
    </source>
</evidence>
<dbReference type="SUPFAM" id="SSF48208">
    <property type="entry name" value="Six-hairpin glycosidases"/>
    <property type="match status" value="1"/>
</dbReference>
<dbReference type="Proteomes" id="UP000316298">
    <property type="component" value="Unassembled WGS sequence"/>
</dbReference>
<dbReference type="InterPro" id="IPR032856">
    <property type="entry name" value="GDE_N_bis"/>
</dbReference>
<dbReference type="OrthoDB" id="9759959at2"/>
<evidence type="ECO:0000259" key="2">
    <source>
        <dbReference type="Pfam" id="PF22422"/>
    </source>
</evidence>
<dbReference type="InterPro" id="IPR012341">
    <property type="entry name" value="6hp_glycosidase-like_sf"/>
</dbReference>
<comment type="caution">
    <text evidence="3">The sequence shown here is derived from an EMBL/GenBank/DDBJ whole genome shotgun (WGS) entry which is preliminary data.</text>
</comment>
<protein>
    <submittedName>
        <fullName evidence="3">Glycogen debranching enzyme</fullName>
    </submittedName>
</protein>
<organism evidence="3 4">
    <name type="scientific">Kribbella jejuensis</name>
    <dbReference type="NCBI Taxonomy" id="236068"/>
    <lineage>
        <taxon>Bacteria</taxon>
        <taxon>Bacillati</taxon>
        <taxon>Actinomycetota</taxon>
        <taxon>Actinomycetes</taxon>
        <taxon>Propionibacteriales</taxon>
        <taxon>Kribbellaceae</taxon>
        <taxon>Kribbella</taxon>
    </lineage>
</organism>
<feature type="domain" description="Mannosylglycerate hydrolase MGH1-like glycoside hydrolase" evidence="2">
    <location>
        <begin position="335"/>
        <end position="560"/>
    </location>
</feature>
<dbReference type="Pfam" id="PF14742">
    <property type="entry name" value="GDE_N_bis"/>
    <property type="match status" value="1"/>
</dbReference>
<keyword evidence="4" id="KW-1185">Reference proteome</keyword>
<dbReference type="GO" id="GO:0005975">
    <property type="term" value="P:carbohydrate metabolic process"/>
    <property type="evidence" value="ECO:0007669"/>
    <property type="project" value="InterPro"/>
</dbReference>
<name>A0A542DUC0_9ACTN</name>
<dbReference type="AlphaFoldDB" id="A0A542DUC0"/>
<feature type="domain" description="Putative glycogen debranching enzyme N-terminal" evidence="1">
    <location>
        <begin position="14"/>
        <end position="184"/>
    </location>
</feature>